<feature type="region of interest" description="Disordered" evidence="1">
    <location>
        <begin position="94"/>
        <end position="131"/>
    </location>
</feature>
<evidence type="ECO:0000313" key="2">
    <source>
        <dbReference type="EMBL" id="KAK4355291.1"/>
    </source>
</evidence>
<feature type="compositionally biased region" description="Polar residues" evidence="1">
    <location>
        <begin position="113"/>
        <end position="123"/>
    </location>
</feature>
<feature type="compositionally biased region" description="Basic and acidic residues" evidence="1">
    <location>
        <begin position="94"/>
        <end position="104"/>
    </location>
</feature>
<dbReference type="Proteomes" id="UP001291623">
    <property type="component" value="Unassembled WGS sequence"/>
</dbReference>
<organism evidence="2 3">
    <name type="scientific">Anisodus tanguticus</name>
    <dbReference type="NCBI Taxonomy" id="243964"/>
    <lineage>
        <taxon>Eukaryota</taxon>
        <taxon>Viridiplantae</taxon>
        <taxon>Streptophyta</taxon>
        <taxon>Embryophyta</taxon>
        <taxon>Tracheophyta</taxon>
        <taxon>Spermatophyta</taxon>
        <taxon>Magnoliopsida</taxon>
        <taxon>eudicotyledons</taxon>
        <taxon>Gunneridae</taxon>
        <taxon>Pentapetalae</taxon>
        <taxon>asterids</taxon>
        <taxon>lamiids</taxon>
        <taxon>Solanales</taxon>
        <taxon>Solanaceae</taxon>
        <taxon>Solanoideae</taxon>
        <taxon>Hyoscyameae</taxon>
        <taxon>Anisodus</taxon>
    </lineage>
</organism>
<protein>
    <submittedName>
        <fullName evidence="2">Uncharacterized protein</fullName>
    </submittedName>
</protein>
<sequence>MAEHYYYPEIIGPVYRKFFYLPMRLWVNFGDYCPVDNADVNMINDAADDNEYYGANILNSPEYADDTNIHSLLLAQTFSEKIIVSKMLLAEELKGENNEGKQENPESDVQETHPPTQEVSRNSVGAILERK</sequence>
<reference evidence="2" key="1">
    <citation type="submission" date="2023-12" db="EMBL/GenBank/DDBJ databases">
        <title>Genome assembly of Anisodus tanguticus.</title>
        <authorList>
            <person name="Wang Y.-J."/>
        </authorList>
    </citation>
    <scope>NUCLEOTIDE SEQUENCE</scope>
    <source>
        <strain evidence="2">KB-2021</strain>
        <tissue evidence="2">Leaf</tissue>
    </source>
</reference>
<keyword evidence="3" id="KW-1185">Reference proteome</keyword>
<dbReference type="AlphaFoldDB" id="A0AAE1RPA2"/>
<proteinExistence type="predicted"/>
<gene>
    <name evidence="2" type="ORF">RND71_024262</name>
</gene>
<evidence type="ECO:0000256" key="1">
    <source>
        <dbReference type="SAM" id="MobiDB-lite"/>
    </source>
</evidence>
<dbReference type="EMBL" id="JAVYJV010000013">
    <property type="protein sequence ID" value="KAK4355291.1"/>
    <property type="molecule type" value="Genomic_DNA"/>
</dbReference>
<comment type="caution">
    <text evidence="2">The sequence shown here is derived from an EMBL/GenBank/DDBJ whole genome shotgun (WGS) entry which is preliminary data.</text>
</comment>
<accession>A0AAE1RPA2</accession>
<evidence type="ECO:0000313" key="3">
    <source>
        <dbReference type="Proteomes" id="UP001291623"/>
    </source>
</evidence>
<name>A0AAE1RPA2_9SOLA</name>